<evidence type="ECO:0000256" key="5">
    <source>
        <dbReference type="ARBA" id="ARBA00023136"/>
    </source>
</evidence>
<comment type="subcellular location">
    <subcellularLocation>
        <location evidence="1">Membrane</location>
        <topology evidence="1">Multi-pass membrane protein</topology>
    </subcellularLocation>
</comment>
<feature type="transmembrane region" description="Helical" evidence="6">
    <location>
        <begin position="265"/>
        <end position="283"/>
    </location>
</feature>
<keyword evidence="4 6" id="KW-1133">Transmembrane helix</keyword>
<dbReference type="PANTHER" id="PTHR22911:SF6">
    <property type="entry name" value="SOLUTE CARRIER FAMILY 35 MEMBER G1"/>
    <property type="match status" value="1"/>
</dbReference>
<dbReference type="GO" id="GO:0016020">
    <property type="term" value="C:membrane"/>
    <property type="evidence" value="ECO:0007669"/>
    <property type="project" value="UniProtKB-SubCell"/>
</dbReference>
<feature type="transmembrane region" description="Helical" evidence="6">
    <location>
        <begin position="97"/>
        <end position="114"/>
    </location>
</feature>
<dbReference type="SUPFAM" id="SSF103481">
    <property type="entry name" value="Multidrug resistance efflux transporter EmrE"/>
    <property type="match status" value="2"/>
</dbReference>
<comment type="similarity">
    <text evidence="2">Belongs to the drug/metabolite transporter (DMT) superfamily. 10 TMS drug/metabolite exporter (DME) (TC 2.A.7.3) family.</text>
</comment>
<gene>
    <name evidence="8" type="ORF">GP644_01150</name>
</gene>
<dbReference type="PANTHER" id="PTHR22911">
    <property type="entry name" value="ACYL-MALONYL CONDENSING ENZYME-RELATED"/>
    <property type="match status" value="1"/>
</dbReference>
<feature type="domain" description="EamA" evidence="7">
    <location>
        <begin position="149"/>
        <end position="279"/>
    </location>
</feature>
<protein>
    <submittedName>
        <fullName evidence="8">EamA family transporter</fullName>
    </submittedName>
</protein>
<dbReference type="InterPro" id="IPR037185">
    <property type="entry name" value="EmrE-like"/>
</dbReference>
<keyword evidence="3 6" id="KW-0812">Transmembrane</keyword>
<dbReference type="InterPro" id="IPR000620">
    <property type="entry name" value="EamA_dom"/>
</dbReference>
<evidence type="ECO:0000256" key="4">
    <source>
        <dbReference type="ARBA" id="ARBA00022989"/>
    </source>
</evidence>
<feature type="transmembrane region" description="Helical" evidence="6">
    <location>
        <begin position="35"/>
        <end position="52"/>
    </location>
</feature>
<accession>A0A6A4RMA9</accession>
<feature type="domain" description="EamA" evidence="7">
    <location>
        <begin position="3"/>
        <end position="136"/>
    </location>
</feature>
<dbReference type="EMBL" id="WSFO01000001">
    <property type="protein sequence ID" value="KAE9632868.1"/>
    <property type="molecule type" value="Genomic_DNA"/>
</dbReference>
<keyword evidence="5 6" id="KW-0472">Membrane</keyword>
<feature type="transmembrane region" description="Helical" evidence="6">
    <location>
        <begin position="237"/>
        <end position="259"/>
    </location>
</feature>
<reference evidence="8 9" key="1">
    <citation type="submission" date="2019-12" db="EMBL/GenBank/DDBJ databases">
        <authorList>
            <person name="Zhang Y.-J."/>
        </authorList>
    </citation>
    <scope>NUCLEOTIDE SEQUENCE [LARGE SCALE GENOMIC DNA]</scope>
    <source>
        <strain evidence="8 9">H18S-6</strain>
    </source>
</reference>
<evidence type="ECO:0000313" key="9">
    <source>
        <dbReference type="Proteomes" id="UP000441586"/>
    </source>
</evidence>
<comment type="caution">
    <text evidence="8">The sequence shown here is derived from an EMBL/GenBank/DDBJ whole genome shotgun (WGS) entry which is preliminary data.</text>
</comment>
<organism evidence="8 9">
    <name type="scientific">Parasedimentitalea maritima</name>
    <dbReference type="NCBI Taxonomy" id="2578117"/>
    <lineage>
        <taxon>Bacteria</taxon>
        <taxon>Pseudomonadati</taxon>
        <taxon>Pseudomonadota</taxon>
        <taxon>Alphaproteobacteria</taxon>
        <taxon>Rhodobacterales</taxon>
        <taxon>Paracoccaceae</taxon>
        <taxon>Parasedimentitalea</taxon>
    </lineage>
</organism>
<dbReference type="AlphaFoldDB" id="A0A6A4RMA9"/>
<evidence type="ECO:0000259" key="7">
    <source>
        <dbReference type="Pfam" id="PF00892"/>
    </source>
</evidence>
<name>A0A6A4RMA9_9RHOB</name>
<dbReference type="Pfam" id="PF00892">
    <property type="entry name" value="EamA"/>
    <property type="match status" value="2"/>
</dbReference>
<feature type="transmembrane region" description="Helical" evidence="6">
    <location>
        <begin position="147"/>
        <end position="168"/>
    </location>
</feature>
<evidence type="ECO:0000256" key="2">
    <source>
        <dbReference type="ARBA" id="ARBA00009853"/>
    </source>
</evidence>
<sequence>MLWGIGLRLFTTFLITAMAACIHAVSSSAELGQIIFYRSAFALIPICLYMLIRQEWPTALRTQRPGLHVTRSLLGAFSMGLSFLSLANLPVANAQSLSFLAPVLSLPLAAMLLGEHLPRSVILATIIGFGGVIILLWDALQSPSSDALVGVLAGLGFALTMSFVRVHTKTMTATESSSTIAFYFALVASLVGLATLPFGWSVLTNADWALLILAGLIGGIGHIASNEAVARAPVSTLAPYDFTGLIWALGFDILLFTAWPSTTSLLGAAIITGAALLVTFASIRSKPKIEKAITLGALK</sequence>
<feature type="transmembrane region" description="Helical" evidence="6">
    <location>
        <begin position="208"/>
        <end position="225"/>
    </location>
</feature>
<evidence type="ECO:0000256" key="3">
    <source>
        <dbReference type="ARBA" id="ARBA00022692"/>
    </source>
</evidence>
<evidence type="ECO:0000256" key="6">
    <source>
        <dbReference type="SAM" id="Phobius"/>
    </source>
</evidence>
<feature type="transmembrane region" description="Helical" evidence="6">
    <location>
        <begin position="180"/>
        <end position="202"/>
    </location>
</feature>
<dbReference type="Proteomes" id="UP000441586">
    <property type="component" value="Unassembled WGS sequence"/>
</dbReference>
<proteinExistence type="inferred from homology"/>
<evidence type="ECO:0000256" key="1">
    <source>
        <dbReference type="ARBA" id="ARBA00004141"/>
    </source>
</evidence>
<feature type="transmembrane region" description="Helical" evidence="6">
    <location>
        <begin position="121"/>
        <end position="141"/>
    </location>
</feature>
<evidence type="ECO:0000313" key="8">
    <source>
        <dbReference type="EMBL" id="KAE9632868.1"/>
    </source>
</evidence>